<evidence type="ECO:0000313" key="4">
    <source>
        <dbReference type="Proteomes" id="UP000659654"/>
    </source>
</evidence>
<proteinExistence type="predicted"/>
<feature type="compositionally biased region" description="Low complexity" evidence="1">
    <location>
        <begin position="133"/>
        <end position="148"/>
    </location>
</feature>
<feature type="region of interest" description="Disordered" evidence="1">
    <location>
        <begin position="130"/>
        <end position="191"/>
    </location>
</feature>
<feature type="region of interest" description="Disordered" evidence="1">
    <location>
        <begin position="335"/>
        <end position="377"/>
    </location>
</feature>
<dbReference type="Proteomes" id="UP000582659">
    <property type="component" value="Unassembled WGS sequence"/>
</dbReference>
<sequence length="485" mass="53147">MLKFFVLICNLLSLDCQDNGVVNGATASASNSTLSSNFTLIDSNSSSSIVSESIIDNNGYNQSYGHTGQSEAQNSTFPIAVDPLNSSLNSSNIAENIAASTNSTSTSTPPTTITTKPIFDDSIEELLDRLDTDNSTNSTSSKETTSSKFDPLIKCNEEPEPPMSTRSVDENEPIESTQIRKPDSTTTPATTTMASPRIVVDAKSTGIFNSTKSFARRRQSNASAFQYHLYGARQRKKCKKFTEQEKYIMLERIGGRNQQFMANSADEASRNFPKLLPSHNDPTNTRLYDGYSADDFDVTSPLVDQFVCDDTCQEIRRKLGYITISRTTGHYAPHGKRKFMGPLGDDHNADKSSSKENVNVTSTERSNNGGQTFNVSGMDEGRKSKGCSLGGFVNKDTSFLGYIACYGNYEESKIYFLIGPGFVPTPVLSTRRFCPQDVFVPTLFEPFCPQDGFVPKLDSIIQSKIMHSDVNDVGLVHSTAQTTCS</sequence>
<dbReference type="EMBL" id="CAJFCV020000005">
    <property type="protein sequence ID" value="CAG9120683.1"/>
    <property type="molecule type" value="Genomic_DNA"/>
</dbReference>
<gene>
    <name evidence="3" type="ORF">BXYJ_LOCUS10718</name>
</gene>
<dbReference type="Proteomes" id="UP000659654">
    <property type="component" value="Unassembled WGS sequence"/>
</dbReference>
<evidence type="ECO:0000256" key="2">
    <source>
        <dbReference type="SAM" id="SignalP"/>
    </source>
</evidence>
<name>A0A7I8XKX3_BURXY</name>
<accession>A0A7I8XKX3</accession>
<comment type="caution">
    <text evidence="3">The sequence shown here is derived from an EMBL/GenBank/DDBJ whole genome shotgun (WGS) entry which is preliminary data.</text>
</comment>
<keyword evidence="2" id="KW-0732">Signal</keyword>
<keyword evidence="4" id="KW-1185">Reference proteome</keyword>
<feature type="signal peptide" evidence="2">
    <location>
        <begin position="1"/>
        <end position="16"/>
    </location>
</feature>
<feature type="compositionally biased region" description="Basic and acidic residues" evidence="1">
    <location>
        <begin position="344"/>
        <end position="354"/>
    </location>
</feature>
<reference evidence="3" key="1">
    <citation type="submission" date="2020-09" db="EMBL/GenBank/DDBJ databases">
        <authorList>
            <person name="Kikuchi T."/>
        </authorList>
    </citation>
    <scope>NUCLEOTIDE SEQUENCE</scope>
    <source>
        <strain evidence="3">Ka4C1</strain>
    </source>
</reference>
<organism evidence="3 4">
    <name type="scientific">Bursaphelenchus xylophilus</name>
    <name type="common">Pinewood nematode worm</name>
    <name type="synonym">Aphelenchoides xylophilus</name>
    <dbReference type="NCBI Taxonomy" id="6326"/>
    <lineage>
        <taxon>Eukaryota</taxon>
        <taxon>Metazoa</taxon>
        <taxon>Ecdysozoa</taxon>
        <taxon>Nematoda</taxon>
        <taxon>Chromadorea</taxon>
        <taxon>Rhabditida</taxon>
        <taxon>Tylenchina</taxon>
        <taxon>Tylenchomorpha</taxon>
        <taxon>Aphelenchoidea</taxon>
        <taxon>Aphelenchoididae</taxon>
        <taxon>Bursaphelenchus</taxon>
    </lineage>
</organism>
<dbReference type="AlphaFoldDB" id="A0A7I8XKX3"/>
<evidence type="ECO:0000256" key="1">
    <source>
        <dbReference type="SAM" id="MobiDB-lite"/>
    </source>
</evidence>
<feature type="chain" id="PRO_5036204550" evidence="2">
    <location>
        <begin position="17"/>
        <end position="485"/>
    </location>
</feature>
<evidence type="ECO:0000313" key="3">
    <source>
        <dbReference type="EMBL" id="CAD5229900.1"/>
    </source>
</evidence>
<protein>
    <submittedName>
        <fullName evidence="3">(pine wood nematode) hypothetical protein</fullName>
    </submittedName>
</protein>
<dbReference type="OrthoDB" id="5799079at2759"/>
<dbReference type="EMBL" id="CAJFDI010000005">
    <property type="protein sequence ID" value="CAD5229900.1"/>
    <property type="molecule type" value="Genomic_DNA"/>
</dbReference>
<feature type="compositionally biased region" description="Polar residues" evidence="1">
    <location>
        <begin position="355"/>
        <end position="375"/>
    </location>
</feature>